<accession>A0ABQ5X5M5</accession>
<reference evidence="2" key="1">
    <citation type="journal article" date="2019" name="Int. J. Syst. Evol. Microbiol.">
        <title>The Global Catalogue of Microorganisms (GCM) 10K type strain sequencing project: providing services to taxonomists for standard genome sequencing and annotation.</title>
        <authorList>
            <consortium name="The Broad Institute Genomics Platform"/>
            <consortium name="The Broad Institute Genome Sequencing Center for Infectious Disease"/>
            <person name="Wu L."/>
            <person name="Ma J."/>
        </authorList>
    </citation>
    <scope>NUCLEOTIDE SEQUENCE [LARGE SCALE GENOMIC DNA]</scope>
    <source>
        <strain evidence="2">NBRC 111981</strain>
    </source>
</reference>
<evidence type="ECO:0000313" key="2">
    <source>
        <dbReference type="Proteomes" id="UP001156627"/>
    </source>
</evidence>
<dbReference type="PANTHER" id="PTHR35279">
    <property type="match status" value="1"/>
</dbReference>
<dbReference type="Proteomes" id="UP001156627">
    <property type="component" value="Unassembled WGS sequence"/>
</dbReference>
<organism evidence="1 2">
    <name type="scientific">Dyella flagellata</name>
    <dbReference type="NCBI Taxonomy" id="1867833"/>
    <lineage>
        <taxon>Bacteria</taxon>
        <taxon>Pseudomonadati</taxon>
        <taxon>Pseudomonadota</taxon>
        <taxon>Gammaproteobacteria</taxon>
        <taxon>Lysobacterales</taxon>
        <taxon>Rhodanobacteraceae</taxon>
        <taxon>Dyella</taxon>
    </lineage>
</organism>
<protein>
    <submittedName>
        <fullName evidence="1">Uncharacterized protein</fullName>
    </submittedName>
</protein>
<dbReference type="PANTHER" id="PTHR35279:SF1">
    <property type="entry name" value="ARABINANASE_LEVANSUCRASE_INVERTASE"/>
    <property type="match status" value="1"/>
</dbReference>
<name>A0ABQ5X5M5_9GAMM</name>
<dbReference type="EMBL" id="BSOA01000001">
    <property type="protein sequence ID" value="GLQ86447.1"/>
    <property type="molecule type" value="Genomic_DNA"/>
</dbReference>
<dbReference type="SUPFAM" id="SSF75005">
    <property type="entry name" value="Arabinanase/levansucrase/invertase"/>
    <property type="match status" value="1"/>
</dbReference>
<sequence length="317" mass="35530">MYTWTKRGLVFEPARHGVGGWMQHSALTPTPYRLNSETIRVYAGFRDAQGVSRIGYVDVLADDPTVVLRVSAEPVLDIGRDGCFDDNGMILGDLVDAPGGLHMFYVGFQRVAKAKFLAFTGLALSRDGGESFQRLQETPILERAPGRSTIAAVHSAMWENDRWRLWYAVGDDWEQIGGEPYPRYHIRYLETHSLAEMPLEDNVCLLPRGTEYRIGRPRVYRMDGRYVMYFTRGNVTGEYFPGLAYSNDGVHWERHDEALGLALSADGWDSRTLCYPALIRQGDSWLMFYNGNDMGVDGFGVAQAPAVPVDGAVHVHA</sequence>
<comment type="caution">
    <text evidence="1">The sequence shown here is derived from an EMBL/GenBank/DDBJ whole genome shotgun (WGS) entry which is preliminary data.</text>
</comment>
<proteinExistence type="predicted"/>
<evidence type="ECO:0000313" key="1">
    <source>
        <dbReference type="EMBL" id="GLQ86447.1"/>
    </source>
</evidence>
<dbReference type="InterPro" id="IPR023296">
    <property type="entry name" value="Glyco_hydro_beta-prop_sf"/>
</dbReference>
<keyword evidence="2" id="KW-1185">Reference proteome</keyword>
<gene>
    <name evidence="1" type="ORF">GCM10007898_00130</name>
</gene>
<dbReference type="RefSeq" id="WP_284329829.1">
    <property type="nucleotide sequence ID" value="NZ_BSOA01000001.1"/>
</dbReference>
<dbReference type="Gene3D" id="2.115.10.20">
    <property type="entry name" value="Glycosyl hydrolase domain, family 43"/>
    <property type="match status" value="2"/>
</dbReference>